<keyword evidence="1" id="KW-1185">Reference proteome</keyword>
<dbReference type="Proteomes" id="UP001318040">
    <property type="component" value="Chromosome 35"/>
</dbReference>
<gene>
    <name evidence="2" type="primary">LOC116948933</name>
</gene>
<evidence type="ECO:0000313" key="2">
    <source>
        <dbReference type="RefSeq" id="XP_032822122.1"/>
    </source>
</evidence>
<accession>A0AAJ7TT13</accession>
<proteinExistence type="predicted"/>
<dbReference type="AlphaFoldDB" id="A0AAJ7TT13"/>
<organism evidence="1 2">
    <name type="scientific">Petromyzon marinus</name>
    <name type="common">Sea lamprey</name>
    <dbReference type="NCBI Taxonomy" id="7757"/>
    <lineage>
        <taxon>Eukaryota</taxon>
        <taxon>Metazoa</taxon>
        <taxon>Chordata</taxon>
        <taxon>Craniata</taxon>
        <taxon>Vertebrata</taxon>
        <taxon>Cyclostomata</taxon>
        <taxon>Hyperoartia</taxon>
        <taxon>Petromyzontiformes</taxon>
        <taxon>Petromyzontidae</taxon>
        <taxon>Petromyzon</taxon>
    </lineage>
</organism>
<protein>
    <submittedName>
        <fullName evidence="2">Uncharacterized protein LOC116948933 isoform X2</fullName>
    </submittedName>
</protein>
<dbReference type="RefSeq" id="XP_032822122.1">
    <property type="nucleotide sequence ID" value="XM_032966231.1"/>
</dbReference>
<sequence>MTGLALEPEPKLLKKICAVAEGSPGLGDKASVEGNGRSFLAKKKPQVWETLAERVSVVCVRESVCVSVCVSLFVCLLEWYAQMSARVCVCARSSQLKSLLACYPPTETKKLEIFATVPARFREKVRQSGTTETCPVLRLRRLSLKKNEYLPWGIKYNRRGDKCGYTGDLCACTYCRPCIDASRKRTERCASVVANFPRHFVASGDCDVAHGVGMGGEAACALSSEPGHLSSTPVATQLRRGAPCVKQSWTWFIAQTNVALAWQTAREYRRCRGLWARKVTGSRQGHRWILESSCADARMVFFSPTDVMALLKENSPMTHRDFPE</sequence>
<name>A0AAJ7TT13_PETMA</name>
<evidence type="ECO:0000313" key="1">
    <source>
        <dbReference type="Proteomes" id="UP001318040"/>
    </source>
</evidence>
<reference evidence="2" key="1">
    <citation type="submission" date="2025-08" db="UniProtKB">
        <authorList>
            <consortium name="RefSeq"/>
        </authorList>
    </citation>
    <scope>IDENTIFICATION</scope>
    <source>
        <tissue evidence="2">Sperm</tissue>
    </source>
</reference>